<name>A0A0U4EWB1_9BACI</name>
<dbReference type="AlphaFoldDB" id="A0A0U4EWB1"/>
<dbReference type="KEGG" id="lao:AOX59_02895"/>
<dbReference type="STRING" id="1472767.AOX59_02895"/>
<sequence>MPDTQDFETELANKYADFLSAKEKEMLNPDQEGLKWKRQKLESLYQDTVLKSKYPKEKLQTIEDAVQKEHDDGVNQSEQFKQAYKQNVLEKLQPTKEATHFKNAYKQQVLEALAKQPDEKEASPEDVQKREQEMAAFEEKHGYEKVYELKREVLDDIKDMDLTPVQKEKLSQIEKDLENEKEMKLGKKQSKTHEQEMDM</sequence>
<evidence type="ECO:0000256" key="1">
    <source>
        <dbReference type="SAM" id="MobiDB-lite"/>
    </source>
</evidence>
<feature type="region of interest" description="Disordered" evidence="1">
    <location>
        <begin position="114"/>
        <end position="138"/>
    </location>
</feature>
<keyword evidence="3" id="KW-1185">Reference proteome</keyword>
<dbReference type="Proteomes" id="UP000050331">
    <property type="component" value="Chromosome"/>
</dbReference>
<dbReference type="RefSeq" id="WP_068441572.1">
    <property type="nucleotide sequence ID" value="NZ_CP013862.1"/>
</dbReference>
<dbReference type="EMBL" id="CP013862">
    <property type="protein sequence ID" value="ALX47639.1"/>
    <property type="molecule type" value="Genomic_DNA"/>
</dbReference>
<protein>
    <submittedName>
        <fullName evidence="2">Uncharacterized protein</fullName>
    </submittedName>
</protein>
<feature type="compositionally biased region" description="Basic and acidic residues" evidence="1">
    <location>
        <begin position="116"/>
        <end position="138"/>
    </location>
</feature>
<feature type="region of interest" description="Disordered" evidence="1">
    <location>
        <begin position="161"/>
        <end position="199"/>
    </location>
</feature>
<dbReference type="OrthoDB" id="2963631at2"/>
<evidence type="ECO:0000313" key="2">
    <source>
        <dbReference type="EMBL" id="ALX47639.1"/>
    </source>
</evidence>
<evidence type="ECO:0000313" key="3">
    <source>
        <dbReference type="Proteomes" id="UP000050331"/>
    </source>
</evidence>
<organism evidence="2 3">
    <name type="scientific">Lentibacillus amyloliquefaciens</name>
    <dbReference type="NCBI Taxonomy" id="1472767"/>
    <lineage>
        <taxon>Bacteria</taxon>
        <taxon>Bacillati</taxon>
        <taxon>Bacillota</taxon>
        <taxon>Bacilli</taxon>
        <taxon>Bacillales</taxon>
        <taxon>Bacillaceae</taxon>
        <taxon>Lentibacillus</taxon>
    </lineage>
</organism>
<reference evidence="2 3" key="1">
    <citation type="submission" date="2016-01" db="EMBL/GenBank/DDBJ databases">
        <title>Complete genome sequence of strain Lentibacillus amyloliquefaciens LAM0015T isolated from saline sediment.</title>
        <authorList>
            <person name="Wang J.-L."/>
            <person name="He M.-X."/>
        </authorList>
    </citation>
    <scope>NUCLEOTIDE SEQUENCE [LARGE SCALE GENOMIC DNA]</scope>
    <source>
        <strain evidence="2 3">LAM0015</strain>
    </source>
</reference>
<accession>A0A0U4EWB1</accession>
<proteinExistence type="predicted"/>
<gene>
    <name evidence="2" type="ORF">AOX59_02895</name>
</gene>